<organism evidence="2 3">
    <name type="scientific">Caldimonas thermodepolymerans</name>
    <dbReference type="NCBI Taxonomy" id="215580"/>
    <lineage>
        <taxon>Bacteria</taxon>
        <taxon>Pseudomonadati</taxon>
        <taxon>Pseudomonadota</taxon>
        <taxon>Betaproteobacteria</taxon>
        <taxon>Burkholderiales</taxon>
        <taxon>Sphaerotilaceae</taxon>
        <taxon>Caldimonas</taxon>
    </lineage>
</organism>
<accession>A0AA46HV80</accession>
<gene>
    <name evidence="2" type="ORF">EV676_10637</name>
</gene>
<evidence type="ECO:0000313" key="2">
    <source>
        <dbReference type="EMBL" id="TCP06554.1"/>
    </source>
</evidence>
<reference evidence="2 3" key="1">
    <citation type="submission" date="2019-03" db="EMBL/GenBank/DDBJ databases">
        <title>Genomic Encyclopedia of Type Strains, Phase IV (KMG-IV): sequencing the most valuable type-strain genomes for metagenomic binning, comparative biology and taxonomic classification.</title>
        <authorList>
            <person name="Goeker M."/>
        </authorList>
    </citation>
    <scope>NUCLEOTIDE SEQUENCE [LARGE SCALE GENOMIC DNA]</scope>
    <source>
        <strain evidence="2 3">DSM 15264</strain>
    </source>
</reference>
<name>A0AA46HV80_9BURK</name>
<protein>
    <submittedName>
        <fullName evidence="2">Uncharacterized protein</fullName>
    </submittedName>
</protein>
<dbReference type="EMBL" id="SLXF01000006">
    <property type="protein sequence ID" value="TCP06554.1"/>
    <property type="molecule type" value="Genomic_DNA"/>
</dbReference>
<evidence type="ECO:0000313" key="3">
    <source>
        <dbReference type="Proteomes" id="UP000294772"/>
    </source>
</evidence>
<evidence type="ECO:0000256" key="1">
    <source>
        <dbReference type="SAM" id="Coils"/>
    </source>
</evidence>
<comment type="caution">
    <text evidence="2">The sequence shown here is derived from an EMBL/GenBank/DDBJ whole genome shotgun (WGS) entry which is preliminary data.</text>
</comment>
<dbReference type="Proteomes" id="UP000294772">
    <property type="component" value="Unassembled WGS sequence"/>
</dbReference>
<sequence>MIPRTITPQTLLMAAAVAAAAGFGAGWTANGLRLGAVVAACRIETAECRVDMASRDAQAAERTLEQLVDAAAAVSDAASAAIDATGRAAAATDAARRRWEQLVKATPLPVDCRPDQARAEAFSAAVRRAQETMR</sequence>
<dbReference type="AlphaFoldDB" id="A0AA46HV80"/>
<dbReference type="RefSeq" id="WP_132765355.1">
    <property type="nucleotide sequence ID" value="NZ_CP110416.1"/>
</dbReference>
<keyword evidence="1" id="KW-0175">Coiled coil</keyword>
<feature type="coiled-coil region" evidence="1">
    <location>
        <begin position="43"/>
        <end position="77"/>
    </location>
</feature>
<proteinExistence type="predicted"/>